<accession>A0A8J2XHL1</accession>
<dbReference type="GO" id="GO:0005886">
    <property type="term" value="C:plasma membrane"/>
    <property type="evidence" value="ECO:0007669"/>
    <property type="project" value="TreeGrafter"/>
</dbReference>
<evidence type="ECO:0000256" key="2">
    <source>
        <dbReference type="ARBA" id="ARBA00008974"/>
    </source>
</evidence>
<name>A0A8J2XHL1_9BACI</name>
<feature type="transmembrane region" description="Helical" evidence="6">
    <location>
        <begin position="396"/>
        <end position="417"/>
    </location>
</feature>
<keyword evidence="3 6" id="KW-0812">Transmembrane</keyword>
<reference evidence="7" key="2">
    <citation type="submission" date="2020-09" db="EMBL/GenBank/DDBJ databases">
        <authorList>
            <person name="Sun Q."/>
            <person name="Zhou Y."/>
        </authorList>
    </citation>
    <scope>NUCLEOTIDE SEQUENCE</scope>
    <source>
        <strain evidence="7">CGMCC 1.12360</strain>
    </source>
</reference>
<feature type="transmembrane region" description="Helical" evidence="6">
    <location>
        <begin position="57"/>
        <end position="76"/>
    </location>
</feature>
<dbReference type="InterPro" id="IPR045225">
    <property type="entry name" value="Uracil/uridine/allantoin_perm"/>
</dbReference>
<feature type="transmembrane region" description="Helical" evidence="6">
    <location>
        <begin position="327"/>
        <end position="349"/>
    </location>
</feature>
<feature type="transmembrane region" description="Helical" evidence="6">
    <location>
        <begin position="423"/>
        <end position="442"/>
    </location>
</feature>
<keyword evidence="8" id="KW-1185">Reference proteome</keyword>
<feature type="transmembrane region" description="Helical" evidence="6">
    <location>
        <begin position="203"/>
        <end position="225"/>
    </location>
</feature>
<proteinExistence type="inferred from homology"/>
<dbReference type="AlphaFoldDB" id="A0A8J2XHL1"/>
<protein>
    <submittedName>
        <fullName evidence="7">Cytosine/purines uracil thiamine allantoin permease</fullName>
    </submittedName>
</protein>
<evidence type="ECO:0000256" key="3">
    <source>
        <dbReference type="ARBA" id="ARBA00022692"/>
    </source>
</evidence>
<feature type="transmembrane region" description="Helical" evidence="6">
    <location>
        <begin position="88"/>
        <end position="116"/>
    </location>
</feature>
<dbReference type="PANTHER" id="PTHR30618">
    <property type="entry name" value="NCS1 FAMILY PURINE/PYRIMIDINE TRANSPORTER"/>
    <property type="match status" value="1"/>
</dbReference>
<feature type="transmembrane region" description="Helical" evidence="6">
    <location>
        <begin position="246"/>
        <end position="270"/>
    </location>
</feature>
<dbReference type="Pfam" id="PF02133">
    <property type="entry name" value="Transp_cyt_pur"/>
    <property type="match status" value="1"/>
</dbReference>
<evidence type="ECO:0000256" key="5">
    <source>
        <dbReference type="ARBA" id="ARBA00023136"/>
    </source>
</evidence>
<organism evidence="7 8">
    <name type="scientific">Compostibacillus humi</name>
    <dbReference type="NCBI Taxonomy" id="1245525"/>
    <lineage>
        <taxon>Bacteria</taxon>
        <taxon>Bacillati</taxon>
        <taxon>Bacillota</taxon>
        <taxon>Bacilli</taxon>
        <taxon>Bacillales</taxon>
        <taxon>Bacillaceae</taxon>
        <taxon>Compostibacillus</taxon>
    </lineage>
</organism>
<evidence type="ECO:0000313" key="7">
    <source>
        <dbReference type="EMBL" id="GFZ89268.1"/>
    </source>
</evidence>
<feature type="transmembrane region" description="Helical" evidence="6">
    <location>
        <begin position="165"/>
        <end position="183"/>
    </location>
</feature>
<dbReference type="PANTHER" id="PTHR30618:SF0">
    <property type="entry name" value="PURINE-URACIL PERMEASE NCS1"/>
    <property type="match status" value="1"/>
</dbReference>
<dbReference type="Proteomes" id="UP000602050">
    <property type="component" value="Unassembled WGS sequence"/>
</dbReference>
<feature type="transmembrane region" description="Helical" evidence="6">
    <location>
        <begin position="290"/>
        <end position="306"/>
    </location>
</feature>
<dbReference type="GO" id="GO:0015205">
    <property type="term" value="F:nucleobase transmembrane transporter activity"/>
    <property type="evidence" value="ECO:0007669"/>
    <property type="project" value="TreeGrafter"/>
</dbReference>
<feature type="transmembrane region" description="Helical" evidence="6">
    <location>
        <begin position="355"/>
        <end position="376"/>
    </location>
</feature>
<keyword evidence="4 6" id="KW-1133">Transmembrane helix</keyword>
<sequence length="466" mass="52334">MEVKENYLVGKDIMPTSDKQRTMSAFSFLIIWIGIAVQLVTFISASQLYPALSPGQIMLACLIGNILVAILLTLTGDIGIKYGIPYAVYIRACFGYLGTHIPSFIRALPAIFWFGFQTWMGAYALNSIMEILTGYSNEVLLIILFGIVQIINAAFGFNAIQKLEWIASPIIIVIGLIIQIMIMNKYEITFGELFSIQGDGSLSLGYGIVVMMGVYITMALNTCDFTRFLQVRNVKGTWLEANWGSFYAQSIGLLSSMLLFTLIGITSGVATGNWNPIDVIIETIGRDNPLVLILCLIFVIFAQWSSNVSANLMPPGYIIVNFFPRKISFATAAIIAGIVGLLIQPWRFADFTPQILVIITAILAPIVGIMICDYYLLRKRRLNIHDLYDMEGQYKYWKNINPAAIIAYIPACISAFLYPDYGFFTAAVISTVLYYLCMKFWIGKVYYQPEIFENYDNNKRKEEELI</sequence>
<evidence type="ECO:0000256" key="6">
    <source>
        <dbReference type="SAM" id="Phobius"/>
    </source>
</evidence>
<dbReference type="InterPro" id="IPR001248">
    <property type="entry name" value="Pur-cyt_permease"/>
</dbReference>
<comment type="caution">
    <text evidence="7">The sequence shown here is derived from an EMBL/GenBank/DDBJ whole genome shotgun (WGS) entry which is preliminary data.</text>
</comment>
<dbReference type="EMBL" id="BMEV01000088">
    <property type="protein sequence ID" value="GFZ89268.1"/>
    <property type="molecule type" value="Genomic_DNA"/>
</dbReference>
<gene>
    <name evidence="7" type="ORF">GCM10010978_30870</name>
</gene>
<evidence type="ECO:0000313" key="8">
    <source>
        <dbReference type="Proteomes" id="UP000602050"/>
    </source>
</evidence>
<dbReference type="Gene3D" id="1.10.4160.10">
    <property type="entry name" value="Hydantoin permease"/>
    <property type="match status" value="1"/>
</dbReference>
<keyword evidence="5 6" id="KW-0472">Membrane</keyword>
<comment type="subcellular location">
    <subcellularLocation>
        <location evidence="1">Membrane</location>
        <topology evidence="1">Multi-pass membrane protein</topology>
    </subcellularLocation>
</comment>
<comment type="similarity">
    <text evidence="2">Belongs to the purine-cytosine permease (2.A.39) family.</text>
</comment>
<feature type="transmembrane region" description="Helical" evidence="6">
    <location>
        <begin position="23"/>
        <end position="45"/>
    </location>
</feature>
<reference evidence="7" key="1">
    <citation type="journal article" date="2014" name="Int. J. Syst. Evol. Microbiol.">
        <title>Complete genome sequence of Corynebacterium casei LMG S-19264T (=DSM 44701T), isolated from a smear-ripened cheese.</title>
        <authorList>
            <consortium name="US DOE Joint Genome Institute (JGI-PGF)"/>
            <person name="Walter F."/>
            <person name="Albersmeier A."/>
            <person name="Kalinowski J."/>
            <person name="Ruckert C."/>
        </authorList>
    </citation>
    <scope>NUCLEOTIDE SEQUENCE</scope>
    <source>
        <strain evidence="7">CGMCC 1.12360</strain>
    </source>
</reference>
<feature type="transmembrane region" description="Helical" evidence="6">
    <location>
        <begin position="139"/>
        <end position="158"/>
    </location>
</feature>
<evidence type="ECO:0000256" key="4">
    <source>
        <dbReference type="ARBA" id="ARBA00022989"/>
    </source>
</evidence>
<evidence type="ECO:0000256" key="1">
    <source>
        <dbReference type="ARBA" id="ARBA00004141"/>
    </source>
</evidence>